<protein>
    <submittedName>
        <fullName evidence="1">Uncharacterized protein</fullName>
    </submittedName>
</protein>
<evidence type="ECO:0000313" key="1">
    <source>
        <dbReference type="EMBL" id="GJT54461.1"/>
    </source>
</evidence>
<evidence type="ECO:0000313" key="2">
    <source>
        <dbReference type="Proteomes" id="UP001151760"/>
    </source>
</evidence>
<name>A0ABQ5ETX4_9ASTR</name>
<accession>A0ABQ5ETX4</accession>
<gene>
    <name evidence="1" type="ORF">Tco_0989515</name>
</gene>
<keyword evidence="2" id="KW-1185">Reference proteome</keyword>
<dbReference type="EMBL" id="BQNB010016674">
    <property type="protein sequence ID" value="GJT54461.1"/>
    <property type="molecule type" value="Genomic_DNA"/>
</dbReference>
<dbReference type="Proteomes" id="UP001151760">
    <property type="component" value="Unassembled WGS sequence"/>
</dbReference>
<proteinExistence type="predicted"/>
<reference evidence="1" key="2">
    <citation type="submission" date="2022-01" db="EMBL/GenBank/DDBJ databases">
        <authorList>
            <person name="Yamashiro T."/>
            <person name="Shiraishi A."/>
            <person name="Satake H."/>
            <person name="Nakayama K."/>
        </authorList>
    </citation>
    <scope>NUCLEOTIDE SEQUENCE</scope>
</reference>
<sequence length="154" mass="17879">MLDDEQSQRQLLAGRVNMLFRDRRVHAHTRLLMETEARMSREAWGRSIDASDLARNLEVMSLRTTVHAQMRREEMRELRAADRTRQQQIIQTLTVMQTLQREMIPLQGLVTTLQGQVTALQGQVMALQGQVTPITKDSMTRWGSYTPELCQRGW</sequence>
<organism evidence="1 2">
    <name type="scientific">Tanacetum coccineum</name>
    <dbReference type="NCBI Taxonomy" id="301880"/>
    <lineage>
        <taxon>Eukaryota</taxon>
        <taxon>Viridiplantae</taxon>
        <taxon>Streptophyta</taxon>
        <taxon>Embryophyta</taxon>
        <taxon>Tracheophyta</taxon>
        <taxon>Spermatophyta</taxon>
        <taxon>Magnoliopsida</taxon>
        <taxon>eudicotyledons</taxon>
        <taxon>Gunneridae</taxon>
        <taxon>Pentapetalae</taxon>
        <taxon>asterids</taxon>
        <taxon>campanulids</taxon>
        <taxon>Asterales</taxon>
        <taxon>Asteraceae</taxon>
        <taxon>Asteroideae</taxon>
        <taxon>Anthemideae</taxon>
        <taxon>Anthemidinae</taxon>
        <taxon>Tanacetum</taxon>
    </lineage>
</organism>
<comment type="caution">
    <text evidence="1">The sequence shown here is derived from an EMBL/GenBank/DDBJ whole genome shotgun (WGS) entry which is preliminary data.</text>
</comment>
<reference evidence="1" key="1">
    <citation type="journal article" date="2022" name="Int. J. Mol. Sci.">
        <title>Draft Genome of Tanacetum Coccineum: Genomic Comparison of Closely Related Tanacetum-Family Plants.</title>
        <authorList>
            <person name="Yamashiro T."/>
            <person name="Shiraishi A."/>
            <person name="Nakayama K."/>
            <person name="Satake H."/>
        </authorList>
    </citation>
    <scope>NUCLEOTIDE SEQUENCE</scope>
</reference>